<keyword evidence="4" id="KW-0975">Bacterial flagellum</keyword>
<dbReference type="RefSeq" id="WP_043873477.1">
    <property type="nucleotide sequence ID" value="NZ_CCVW01000001.1"/>
</dbReference>
<dbReference type="PIRSF" id="PIRSF002889">
    <property type="entry name" value="Rod_FlgB"/>
    <property type="match status" value="1"/>
</dbReference>
<dbReference type="eggNOG" id="COG1815">
    <property type="taxonomic scope" value="Bacteria"/>
</dbReference>
<protein>
    <recommendedName>
        <fullName evidence="3">Flagellar basal body rod protein FlgB</fullName>
    </recommendedName>
</protein>
<evidence type="ECO:0000256" key="3">
    <source>
        <dbReference type="ARBA" id="ARBA00014376"/>
    </source>
</evidence>
<dbReference type="GO" id="GO:0030694">
    <property type="term" value="C:bacterial-type flagellum basal body, rod"/>
    <property type="evidence" value="ECO:0007669"/>
    <property type="project" value="InterPro"/>
</dbReference>
<keyword evidence="7" id="KW-0966">Cell projection</keyword>
<comment type="subcellular location">
    <subcellularLocation>
        <location evidence="1">Bacterial flagellum basal body</location>
    </subcellularLocation>
</comment>
<evidence type="ECO:0000256" key="2">
    <source>
        <dbReference type="ARBA" id="ARBA00009677"/>
    </source>
</evidence>
<evidence type="ECO:0000313" key="8">
    <source>
        <dbReference type="Proteomes" id="UP000044071"/>
    </source>
</evidence>
<dbReference type="Proteomes" id="UP000044071">
    <property type="component" value="Unassembled WGS sequence"/>
</dbReference>
<feature type="domain" description="Flagellar basal body rod protein N-terminal" evidence="6">
    <location>
        <begin position="12"/>
        <end position="36"/>
    </location>
</feature>
<dbReference type="EMBL" id="CCSB01000001">
    <property type="protein sequence ID" value="CDZ77064.1"/>
    <property type="molecule type" value="Genomic_DNA"/>
</dbReference>
<comment type="function">
    <text evidence="5">Structural component of flagellum, the bacterial motility apparatus. Part of the rod structure of flagellar basal body.</text>
</comment>
<name>A0A078KZ72_9GAMM</name>
<dbReference type="InterPro" id="IPR001444">
    <property type="entry name" value="Flag_bb_rod_N"/>
</dbReference>
<gene>
    <name evidence="7" type="ORF">BN59_01343</name>
</gene>
<evidence type="ECO:0000256" key="5">
    <source>
        <dbReference type="ARBA" id="ARBA00024934"/>
    </source>
</evidence>
<proteinExistence type="inferred from homology"/>
<dbReference type="PROSITE" id="PS00588">
    <property type="entry name" value="FLAGELLA_BB_ROD"/>
    <property type="match status" value="1"/>
</dbReference>
<sequence length="108" mass="11871">MYDKTLDLASLALDASLLRHQAIATNIANVNTSGYQTMEVNFEQQLKQFAGNSNQDAHPFLQAATTDLSLDDQLTLSVKNATHYRALIKGLNQKLALMKLALHGNNQS</sequence>
<evidence type="ECO:0000256" key="4">
    <source>
        <dbReference type="ARBA" id="ARBA00023143"/>
    </source>
</evidence>
<comment type="similarity">
    <text evidence="2">Belongs to the flagella basal body rod proteins family.</text>
</comment>
<dbReference type="InterPro" id="IPR019776">
    <property type="entry name" value="Flagellar_basal_body_rod_CS"/>
</dbReference>
<evidence type="ECO:0000256" key="1">
    <source>
        <dbReference type="ARBA" id="ARBA00004117"/>
    </source>
</evidence>
<dbReference type="OrthoDB" id="5652417at2"/>
<evidence type="ECO:0000259" key="6">
    <source>
        <dbReference type="Pfam" id="PF00460"/>
    </source>
</evidence>
<dbReference type="STRING" id="1034943.BN59_01343"/>
<keyword evidence="7" id="KW-0282">Flagellum</keyword>
<dbReference type="AlphaFoldDB" id="A0A078KZ72"/>
<keyword evidence="8" id="KW-1185">Reference proteome</keyword>
<dbReference type="GO" id="GO:0071973">
    <property type="term" value="P:bacterial-type flagellum-dependent cell motility"/>
    <property type="evidence" value="ECO:0007669"/>
    <property type="project" value="InterPro"/>
</dbReference>
<evidence type="ECO:0000313" key="7">
    <source>
        <dbReference type="EMBL" id="CDZ77064.1"/>
    </source>
</evidence>
<keyword evidence="7" id="KW-0969">Cilium</keyword>
<dbReference type="Pfam" id="PF00460">
    <property type="entry name" value="Flg_bb_rod"/>
    <property type="match status" value="1"/>
</dbReference>
<accession>A0A078KZ72</accession>
<organism evidence="7 8">
    <name type="scientific">Legionella massiliensis</name>
    <dbReference type="NCBI Taxonomy" id="1034943"/>
    <lineage>
        <taxon>Bacteria</taxon>
        <taxon>Pseudomonadati</taxon>
        <taxon>Pseudomonadota</taxon>
        <taxon>Gammaproteobacteria</taxon>
        <taxon>Legionellales</taxon>
        <taxon>Legionellaceae</taxon>
        <taxon>Legionella</taxon>
    </lineage>
</organism>
<reference evidence="7 8" key="1">
    <citation type="submission" date="2014-06" db="EMBL/GenBank/DDBJ databases">
        <authorList>
            <person name="Urmite Genomes Urmite Genomes"/>
        </authorList>
    </citation>
    <scope>NUCLEOTIDE SEQUENCE [LARGE SCALE GENOMIC DNA]</scope>
</reference>
<dbReference type="InterPro" id="IPR006300">
    <property type="entry name" value="FlgB"/>
</dbReference>